<evidence type="ECO:0000313" key="2">
    <source>
        <dbReference type="Proteomes" id="UP000533641"/>
    </source>
</evidence>
<comment type="caution">
    <text evidence="1">The sequence shown here is derived from an EMBL/GenBank/DDBJ whole genome shotgun (WGS) entry which is preliminary data.</text>
</comment>
<accession>A0A7W6WGN8</accession>
<name>A0A7W6WGN8_9HYPH</name>
<gene>
    <name evidence="1" type="ORF">GGE12_004690</name>
</gene>
<reference evidence="1 2" key="1">
    <citation type="submission" date="2020-08" db="EMBL/GenBank/DDBJ databases">
        <title>Genomic Encyclopedia of Type Strains, Phase IV (KMG-V): Genome sequencing to study the core and pangenomes of soil and plant-associated prokaryotes.</title>
        <authorList>
            <person name="Whitman W."/>
        </authorList>
    </citation>
    <scope>NUCLEOTIDE SEQUENCE [LARGE SCALE GENOMIC DNA]</scope>
    <source>
        <strain evidence="1 2">SEMIA 402</strain>
    </source>
</reference>
<evidence type="ECO:0000313" key="1">
    <source>
        <dbReference type="EMBL" id="MBB4276893.1"/>
    </source>
</evidence>
<protein>
    <submittedName>
        <fullName evidence="1">Uncharacterized protein</fullName>
    </submittedName>
</protein>
<proteinExistence type="predicted"/>
<dbReference type="Proteomes" id="UP000533641">
    <property type="component" value="Unassembled WGS sequence"/>
</dbReference>
<dbReference type="AlphaFoldDB" id="A0A7W6WGN8"/>
<sequence length="151" mass="17168">MTAIAIAIQNARQNNATNHRRPYFSLGSGIRPKMRRCGSTSFISGFEFWPIAANEEGLNTLLWSPILKFCQRRSSRFFRIGSLSARDLRQIKLGRRMWPEFGPSMPRPFGRFQAVEDNINCSLNIKGIRSLESFELGEPKSSAGIFIEAMH</sequence>
<dbReference type="EMBL" id="JACIGM010000010">
    <property type="protein sequence ID" value="MBB4276893.1"/>
    <property type="molecule type" value="Genomic_DNA"/>
</dbReference>
<dbReference type="RefSeq" id="WP_183927563.1">
    <property type="nucleotide sequence ID" value="NZ_JACIGM010000010.1"/>
</dbReference>
<organism evidence="1 2">
    <name type="scientific">Rhizobium mongolense</name>
    <dbReference type="NCBI Taxonomy" id="57676"/>
    <lineage>
        <taxon>Bacteria</taxon>
        <taxon>Pseudomonadati</taxon>
        <taxon>Pseudomonadota</taxon>
        <taxon>Alphaproteobacteria</taxon>
        <taxon>Hyphomicrobiales</taxon>
        <taxon>Rhizobiaceae</taxon>
        <taxon>Rhizobium/Agrobacterium group</taxon>
        <taxon>Rhizobium</taxon>
    </lineage>
</organism>